<keyword evidence="2" id="KW-0328">Glycosyltransferase</keyword>
<keyword evidence="1" id="KW-0472">Membrane</keyword>
<dbReference type="OrthoDB" id="70250at2759"/>
<feature type="transmembrane region" description="Helical" evidence="1">
    <location>
        <begin position="157"/>
        <end position="178"/>
    </location>
</feature>
<comment type="caution">
    <text evidence="2">The sequence shown here is derived from an EMBL/GenBank/DDBJ whole genome shotgun (WGS) entry which is preliminary data.</text>
</comment>
<dbReference type="GO" id="GO:0016757">
    <property type="term" value="F:glycosyltransferase activity"/>
    <property type="evidence" value="ECO:0007669"/>
    <property type="project" value="UniProtKB-KW"/>
</dbReference>
<proteinExistence type="predicted"/>
<name>A0A210QEV3_MIZYE</name>
<dbReference type="PANTHER" id="PTHR21329:SF3">
    <property type="entry name" value="PHOSPHATIDYLINOSITOL N-ACETYLGLUCOSAMINYLTRANSFERASE SUBUNIT Q"/>
    <property type="match status" value="1"/>
</dbReference>
<sequence>MKKNSNMREHVDIWKVFVPYDILMSPKGQLCGRLNEQLKLVYISGILNASISTNTDTIGLWDPSETSRSDHDNRRECFVYIKKSLTGQLECDVIMSKCSVVCSCIIYNPEDLVKSYFITCRDIITERETSKTGILQTVVNYIQEFPQNRKSDYKDSWSLPTLLLLRGLIWMFGLFRLVTFTLDNRITSHYGVVRQVLDTPALAHQLSNRCKQNALVIQKTSTPLQHLRCMDALSRQVVDTGLGVAMMYFLMQSNISDTVAASVSSWADQTADNLSLLLEWLMGVPAGLKLNSQLTQYLGHFFLYHIYLWKGYLYLLKPVLSGVLWYSLCVGVIGVTAQLCILQDIVSMMTLHVYCFYVYAARLYRLQVYTLSALWRLFRGKKWNTLRQRVDSSSFDVDQLFVGTLLFTILLFMLPTTVLYYTVFTLLRLLTLMVHGLLTNVVHFLNHFPVHTTCLWLIHPKSVTDNIVFNPLPSDKRNGDCIFSMQVTPPSFFKLLDLSHQLCSRKRDVTESWGSFVSSLLKGHLVCPWIDLNGISRDKVN</sequence>
<feature type="transmembrane region" description="Helical" evidence="1">
    <location>
        <begin position="323"/>
        <end position="345"/>
    </location>
</feature>
<evidence type="ECO:0000313" key="2">
    <source>
        <dbReference type="EMBL" id="OWF47254.1"/>
    </source>
</evidence>
<accession>A0A210QEV3</accession>
<dbReference type="GO" id="GO:0005783">
    <property type="term" value="C:endoplasmic reticulum"/>
    <property type="evidence" value="ECO:0007669"/>
    <property type="project" value="TreeGrafter"/>
</dbReference>
<dbReference type="InterPro" id="IPR007720">
    <property type="entry name" value="PigQ/GPI1"/>
</dbReference>
<evidence type="ECO:0000313" key="3">
    <source>
        <dbReference type="Proteomes" id="UP000242188"/>
    </source>
</evidence>
<dbReference type="EMBL" id="NEDP02003971">
    <property type="protein sequence ID" value="OWF47254.1"/>
    <property type="molecule type" value="Genomic_DNA"/>
</dbReference>
<dbReference type="STRING" id="6573.A0A210QEV3"/>
<protein>
    <submittedName>
        <fullName evidence="2">Phosphatidylinositol N-acetylglucosaminyltransferase subunit Q</fullName>
    </submittedName>
</protein>
<evidence type="ECO:0000256" key="1">
    <source>
        <dbReference type="SAM" id="Phobius"/>
    </source>
</evidence>
<gene>
    <name evidence="2" type="ORF">KP79_PYT05868</name>
</gene>
<feature type="transmembrane region" description="Helical" evidence="1">
    <location>
        <begin position="297"/>
        <end position="316"/>
    </location>
</feature>
<dbReference type="PANTHER" id="PTHR21329">
    <property type="entry name" value="PHOSPHATIDYLINOSITOL N-ACETYLGLUCOSAMINYLTRANSFERASE SUBUNIT Q-RELATED"/>
    <property type="match status" value="1"/>
</dbReference>
<keyword evidence="1" id="KW-1133">Transmembrane helix</keyword>
<dbReference type="GO" id="GO:0016020">
    <property type="term" value="C:membrane"/>
    <property type="evidence" value="ECO:0007669"/>
    <property type="project" value="InterPro"/>
</dbReference>
<feature type="transmembrane region" description="Helical" evidence="1">
    <location>
        <begin position="399"/>
        <end position="420"/>
    </location>
</feature>
<organism evidence="2 3">
    <name type="scientific">Mizuhopecten yessoensis</name>
    <name type="common">Japanese scallop</name>
    <name type="synonym">Patinopecten yessoensis</name>
    <dbReference type="NCBI Taxonomy" id="6573"/>
    <lineage>
        <taxon>Eukaryota</taxon>
        <taxon>Metazoa</taxon>
        <taxon>Spiralia</taxon>
        <taxon>Lophotrochozoa</taxon>
        <taxon>Mollusca</taxon>
        <taxon>Bivalvia</taxon>
        <taxon>Autobranchia</taxon>
        <taxon>Pteriomorphia</taxon>
        <taxon>Pectinida</taxon>
        <taxon>Pectinoidea</taxon>
        <taxon>Pectinidae</taxon>
        <taxon>Mizuhopecten</taxon>
    </lineage>
</organism>
<dbReference type="Pfam" id="PF05024">
    <property type="entry name" value="Gpi1"/>
    <property type="match status" value="1"/>
</dbReference>
<keyword evidence="2" id="KW-0808">Transferase</keyword>
<reference evidence="2 3" key="1">
    <citation type="journal article" date="2017" name="Nat. Ecol. Evol.">
        <title>Scallop genome provides insights into evolution of bilaterian karyotype and development.</title>
        <authorList>
            <person name="Wang S."/>
            <person name="Zhang J."/>
            <person name="Jiao W."/>
            <person name="Li J."/>
            <person name="Xun X."/>
            <person name="Sun Y."/>
            <person name="Guo X."/>
            <person name="Huan P."/>
            <person name="Dong B."/>
            <person name="Zhang L."/>
            <person name="Hu X."/>
            <person name="Sun X."/>
            <person name="Wang J."/>
            <person name="Zhao C."/>
            <person name="Wang Y."/>
            <person name="Wang D."/>
            <person name="Huang X."/>
            <person name="Wang R."/>
            <person name="Lv J."/>
            <person name="Li Y."/>
            <person name="Zhang Z."/>
            <person name="Liu B."/>
            <person name="Lu W."/>
            <person name="Hui Y."/>
            <person name="Liang J."/>
            <person name="Zhou Z."/>
            <person name="Hou R."/>
            <person name="Li X."/>
            <person name="Liu Y."/>
            <person name="Li H."/>
            <person name="Ning X."/>
            <person name="Lin Y."/>
            <person name="Zhao L."/>
            <person name="Xing Q."/>
            <person name="Dou J."/>
            <person name="Li Y."/>
            <person name="Mao J."/>
            <person name="Guo H."/>
            <person name="Dou H."/>
            <person name="Li T."/>
            <person name="Mu C."/>
            <person name="Jiang W."/>
            <person name="Fu Q."/>
            <person name="Fu X."/>
            <person name="Miao Y."/>
            <person name="Liu J."/>
            <person name="Yu Q."/>
            <person name="Li R."/>
            <person name="Liao H."/>
            <person name="Li X."/>
            <person name="Kong Y."/>
            <person name="Jiang Z."/>
            <person name="Chourrout D."/>
            <person name="Li R."/>
            <person name="Bao Z."/>
        </authorList>
    </citation>
    <scope>NUCLEOTIDE SEQUENCE [LARGE SCALE GENOMIC DNA]</scope>
    <source>
        <strain evidence="2 3">PY_sf001</strain>
    </source>
</reference>
<keyword evidence="3" id="KW-1185">Reference proteome</keyword>
<dbReference type="GO" id="GO:0006506">
    <property type="term" value="P:GPI anchor biosynthetic process"/>
    <property type="evidence" value="ECO:0007669"/>
    <property type="project" value="InterPro"/>
</dbReference>
<feature type="transmembrane region" description="Helical" evidence="1">
    <location>
        <begin position="357"/>
        <end position="378"/>
    </location>
</feature>
<dbReference type="AlphaFoldDB" id="A0A210QEV3"/>
<keyword evidence="1" id="KW-0812">Transmembrane</keyword>
<dbReference type="Proteomes" id="UP000242188">
    <property type="component" value="Unassembled WGS sequence"/>
</dbReference>